<proteinExistence type="predicted"/>
<feature type="compositionally biased region" description="Polar residues" evidence="1">
    <location>
        <begin position="41"/>
        <end position="55"/>
    </location>
</feature>
<feature type="region of interest" description="Disordered" evidence="1">
    <location>
        <begin position="89"/>
        <end position="133"/>
    </location>
</feature>
<evidence type="ECO:0000256" key="1">
    <source>
        <dbReference type="SAM" id="MobiDB-lite"/>
    </source>
</evidence>
<protein>
    <submittedName>
        <fullName evidence="2">Uncharacterized protein</fullName>
    </submittedName>
</protein>
<dbReference type="AlphaFoldDB" id="A0A562DL43"/>
<name>A0A562DL43_RHORH</name>
<dbReference type="EMBL" id="VLJT01000040">
    <property type="protein sequence ID" value="TWH10350.1"/>
    <property type="molecule type" value="Genomic_DNA"/>
</dbReference>
<comment type="caution">
    <text evidence="2">The sequence shown here is derived from an EMBL/GenBank/DDBJ whole genome shotgun (WGS) entry which is preliminary data.</text>
</comment>
<gene>
    <name evidence="2" type="ORF">L618_004000000050</name>
</gene>
<evidence type="ECO:0000313" key="2">
    <source>
        <dbReference type="EMBL" id="TWH10350.1"/>
    </source>
</evidence>
<accession>A0A562DL43</accession>
<dbReference type="Proteomes" id="UP000317573">
    <property type="component" value="Unassembled WGS sequence"/>
</dbReference>
<feature type="region of interest" description="Disordered" evidence="1">
    <location>
        <begin position="33"/>
        <end position="59"/>
    </location>
</feature>
<reference evidence="2 3" key="1">
    <citation type="submission" date="2019-07" db="EMBL/GenBank/DDBJ databases">
        <title>Genome sequencing of lignin-degrading bacterial isolates.</title>
        <authorList>
            <person name="Gladden J."/>
        </authorList>
    </citation>
    <scope>NUCLEOTIDE SEQUENCE [LARGE SCALE GENOMIC DNA]</scope>
    <source>
        <strain evidence="2 3">J45</strain>
    </source>
</reference>
<sequence length="133" mass="14268">MDTCPAASMPRRVRGIGDSWTLSRLAKTIIANGRQSRKTLRQPTVLTRTPPTTGPSAVETPAVALHEPSARLRATGSWKVPVSKEIDAGVISEPPMPCSTRQAISSPKPDEKKHSSDAAPKSATPIRKIRRGP</sequence>
<evidence type="ECO:0000313" key="3">
    <source>
        <dbReference type="Proteomes" id="UP000317573"/>
    </source>
</evidence>
<organism evidence="2 3">
    <name type="scientific">Rhodococcus rhodochrous J45</name>
    <dbReference type="NCBI Taxonomy" id="935266"/>
    <lineage>
        <taxon>Bacteria</taxon>
        <taxon>Bacillati</taxon>
        <taxon>Actinomycetota</taxon>
        <taxon>Actinomycetes</taxon>
        <taxon>Mycobacteriales</taxon>
        <taxon>Nocardiaceae</taxon>
        <taxon>Rhodococcus</taxon>
    </lineage>
</organism>